<evidence type="ECO:0000256" key="4">
    <source>
        <dbReference type="RuleBase" id="RU368105"/>
    </source>
</evidence>
<dbReference type="WBParaSite" id="PSAMB.scaffold7757size7160.g30545.t1">
    <property type="protein sequence ID" value="PSAMB.scaffold7757size7160.g30545.t1"/>
    <property type="gene ID" value="PSAMB.scaffold7757size7160.g30545"/>
</dbReference>
<dbReference type="GO" id="GO:0005829">
    <property type="term" value="C:cytosol"/>
    <property type="evidence" value="ECO:0007669"/>
    <property type="project" value="TreeGrafter"/>
</dbReference>
<dbReference type="PRINTS" id="PR01268">
    <property type="entry name" value="GSTRNSFRASEP"/>
</dbReference>
<dbReference type="SFLD" id="SFLDS00019">
    <property type="entry name" value="Glutathione_Transferase_(cytos"/>
    <property type="match status" value="1"/>
</dbReference>
<feature type="domain" description="GST C-terminal" evidence="6">
    <location>
        <begin position="82"/>
        <end position="204"/>
    </location>
</feature>
<dbReference type="SFLD" id="SFLDG00363">
    <property type="entry name" value="AMPS_(cytGST):_Alpha-__Mu-__Pi"/>
    <property type="match status" value="1"/>
</dbReference>
<dbReference type="InterPro" id="IPR004046">
    <property type="entry name" value="GST_C"/>
</dbReference>
<dbReference type="GO" id="GO:0006749">
    <property type="term" value="P:glutathione metabolic process"/>
    <property type="evidence" value="ECO:0007669"/>
    <property type="project" value="UniProtKB-UniRule"/>
</dbReference>
<keyword evidence="3 4" id="KW-0808">Transferase</keyword>
<keyword evidence="7" id="KW-1185">Reference proteome</keyword>
<dbReference type="AlphaFoldDB" id="A0A914XH95"/>
<dbReference type="InterPro" id="IPR003082">
    <property type="entry name" value="GST_pi"/>
</dbReference>
<dbReference type="PANTHER" id="PTHR11571:SF141">
    <property type="entry name" value="GLUTATHIONE S-TRANSFERASE"/>
    <property type="match status" value="1"/>
</dbReference>
<evidence type="ECO:0000256" key="2">
    <source>
        <dbReference type="ARBA" id="ARBA00011738"/>
    </source>
</evidence>
<evidence type="ECO:0000256" key="1">
    <source>
        <dbReference type="ARBA" id="ARBA00007297"/>
    </source>
</evidence>
<evidence type="ECO:0000313" key="8">
    <source>
        <dbReference type="WBParaSite" id="PSAMB.scaffold7757size7160.g30545.t1"/>
    </source>
</evidence>
<dbReference type="InterPro" id="IPR010987">
    <property type="entry name" value="Glutathione-S-Trfase_C-like"/>
</dbReference>
<dbReference type="SFLD" id="SFLDG01205">
    <property type="entry name" value="AMPS.1"/>
    <property type="match status" value="1"/>
</dbReference>
<comment type="catalytic activity">
    <reaction evidence="4">
        <text>RX + glutathione = an S-substituted glutathione + a halide anion + H(+)</text>
        <dbReference type="Rhea" id="RHEA:16437"/>
        <dbReference type="ChEBI" id="CHEBI:15378"/>
        <dbReference type="ChEBI" id="CHEBI:16042"/>
        <dbReference type="ChEBI" id="CHEBI:17792"/>
        <dbReference type="ChEBI" id="CHEBI:57925"/>
        <dbReference type="ChEBI" id="CHEBI:90779"/>
        <dbReference type="EC" id="2.5.1.18"/>
    </reaction>
</comment>
<dbReference type="EC" id="2.5.1.18" evidence="4"/>
<dbReference type="Proteomes" id="UP000887566">
    <property type="component" value="Unplaced"/>
</dbReference>
<comment type="function">
    <text evidence="4">Conjugation of reduced glutathione to a wide number of exogenous and endogenous hydrophobic electrophiles.</text>
</comment>
<dbReference type="PANTHER" id="PTHR11571">
    <property type="entry name" value="GLUTATHIONE S-TRANSFERASE"/>
    <property type="match status" value="1"/>
</dbReference>
<reference evidence="8" key="1">
    <citation type="submission" date="2022-11" db="UniProtKB">
        <authorList>
            <consortium name="WormBaseParasite"/>
        </authorList>
    </citation>
    <scope>IDENTIFICATION</scope>
</reference>
<evidence type="ECO:0000313" key="7">
    <source>
        <dbReference type="Proteomes" id="UP000887566"/>
    </source>
</evidence>
<feature type="domain" description="GST N-terminal" evidence="5">
    <location>
        <begin position="3"/>
        <end position="80"/>
    </location>
</feature>
<dbReference type="PROSITE" id="PS50404">
    <property type="entry name" value="GST_NTER"/>
    <property type="match status" value="1"/>
</dbReference>
<dbReference type="PROSITE" id="PS50405">
    <property type="entry name" value="GST_CTER"/>
    <property type="match status" value="1"/>
</dbReference>
<evidence type="ECO:0000256" key="3">
    <source>
        <dbReference type="ARBA" id="ARBA00022679"/>
    </source>
</evidence>
<proteinExistence type="inferred from homology"/>
<evidence type="ECO:0000259" key="5">
    <source>
        <dbReference type="PROSITE" id="PS50404"/>
    </source>
</evidence>
<accession>A0A914XH95</accession>
<organism evidence="7 8">
    <name type="scientific">Plectus sambesii</name>
    <dbReference type="NCBI Taxonomy" id="2011161"/>
    <lineage>
        <taxon>Eukaryota</taxon>
        <taxon>Metazoa</taxon>
        <taxon>Ecdysozoa</taxon>
        <taxon>Nematoda</taxon>
        <taxon>Chromadorea</taxon>
        <taxon>Plectida</taxon>
        <taxon>Plectina</taxon>
        <taxon>Plectoidea</taxon>
        <taxon>Plectidae</taxon>
        <taxon>Plectus</taxon>
    </lineage>
</organism>
<dbReference type="Gene3D" id="3.40.30.10">
    <property type="entry name" value="Glutaredoxin"/>
    <property type="match status" value="1"/>
</dbReference>
<protein>
    <recommendedName>
        <fullName evidence="4">Glutathione S-transferase</fullName>
        <ecNumber evidence="4">2.5.1.18</ecNumber>
    </recommendedName>
    <alternativeName>
        <fullName evidence="4">GST class-pi</fullName>
    </alternativeName>
</protein>
<dbReference type="Gene3D" id="1.20.1050.10">
    <property type="match status" value="1"/>
</dbReference>
<dbReference type="InterPro" id="IPR036249">
    <property type="entry name" value="Thioredoxin-like_sf"/>
</dbReference>
<dbReference type="Pfam" id="PF02798">
    <property type="entry name" value="GST_N"/>
    <property type="match status" value="1"/>
</dbReference>
<sequence>MTGQYKLTYFTIRGLAEQTRLLLNDHGIPFEDHQVERADWPKIKPTMQFGQVPCLHDVDVQIVQSGAIMRHLARKHDLYGENDCDRTYLDMFFDGIQDLHSKYVQMIYREYEEKKDDFVKNTLPEELAKFEKLLKSKKDGKGFILGDKISFVDYTLYEELDILQILDANCLNAFPALKAYHERMNIRPNLQDYLKHRELAKLPVNANGKQ</sequence>
<dbReference type="InterPro" id="IPR040079">
    <property type="entry name" value="Glutathione_S-Trfase"/>
</dbReference>
<dbReference type="InterPro" id="IPR004045">
    <property type="entry name" value="Glutathione_S-Trfase_N"/>
</dbReference>
<dbReference type="InterPro" id="IPR050213">
    <property type="entry name" value="GST_superfamily"/>
</dbReference>
<dbReference type="FunFam" id="1.20.1050.10:FF:000020">
    <property type="entry name" value="Glutathione S-transferase P 1"/>
    <property type="match status" value="1"/>
</dbReference>
<dbReference type="SUPFAM" id="SSF47616">
    <property type="entry name" value="GST C-terminal domain-like"/>
    <property type="match status" value="1"/>
</dbReference>
<dbReference type="GO" id="GO:0004364">
    <property type="term" value="F:glutathione transferase activity"/>
    <property type="evidence" value="ECO:0007669"/>
    <property type="project" value="UniProtKB-UniRule"/>
</dbReference>
<comment type="subunit">
    <text evidence="2 4">Homodimer.</text>
</comment>
<dbReference type="InterPro" id="IPR036282">
    <property type="entry name" value="Glutathione-S-Trfase_C_sf"/>
</dbReference>
<dbReference type="FunFam" id="3.40.30.10:FF:000168">
    <property type="entry name" value="Glutathione S-transferase 2"/>
    <property type="match status" value="1"/>
</dbReference>
<dbReference type="Pfam" id="PF14497">
    <property type="entry name" value="GST_C_3"/>
    <property type="match status" value="1"/>
</dbReference>
<comment type="similarity">
    <text evidence="1 4">Belongs to the GST superfamily. Pi family.</text>
</comment>
<evidence type="ECO:0000259" key="6">
    <source>
        <dbReference type="PROSITE" id="PS50405"/>
    </source>
</evidence>
<name>A0A914XH95_9BILA</name>
<dbReference type="SUPFAM" id="SSF52833">
    <property type="entry name" value="Thioredoxin-like"/>
    <property type="match status" value="1"/>
</dbReference>